<proteinExistence type="predicted"/>
<name>A0A0E9R481_ANGAN</name>
<sequence length="19" mass="2286">MEKFRVMKMKGAYRPATLQ</sequence>
<organism evidence="1">
    <name type="scientific">Anguilla anguilla</name>
    <name type="common">European freshwater eel</name>
    <name type="synonym">Muraena anguilla</name>
    <dbReference type="NCBI Taxonomy" id="7936"/>
    <lineage>
        <taxon>Eukaryota</taxon>
        <taxon>Metazoa</taxon>
        <taxon>Chordata</taxon>
        <taxon>Craniata</taxon>
        <taxon>Vertebrata</taxon>
        <taxon>Euteleostomi</taxon>
        <taxon>Actinopterygii</taxon>
        <taxon>Neopterygii</taxon>
        <taxon>Teleostei</taxon>
        <taxon>Anguilliformes</taxon>
        <taxon>Anguillidae</taxon>
        <taxon>Anguilla</taxon>
    </lineage>
</organism>
<accession>A0A0E9R481</accession>
<evidence type="ECO:0000313" key="1">
    <source>
        <dbReference type="EMBL" id="JAH23919.1"/>
    </source>
</evidence>
<protein>
    <submittedName>
        <fullName evidence="1">Uncharacterized protein</fullName>
    </submittedName>
</protein>
<reference evidence="1" key="1">
    <citation type="submission" date="2014-11" db="EMBL/GenBank/DDBJ databases">
        <authorList>
            <person name="Amaro Gonzalez C."/>
        </authorList>
    </citation>
    <scope>NUCLEOTIDE SEQUENCE</scope>
</reference>
<dbReference type="EMBL" id="GBXM01084658">
    <property type="protein sequence ID" value="JAH23919.1"/>
    <property type="molecule type" value="Transcribed_RNA"/>
</dbReference>
<reference evidence="1" key="2">
    <citation type="journal article" date="2015" name="Fish Shellfish Immunol.">
        <title>Early steps in the European eel (Anguilla anguilla)-Vibrio vulnificus interaction in the gills: Role of the RtxA13 toxin.</title>
        <authorList>
            <person name="Callol A."/>
            <person name="Pajuelo D."/>
            <person name="Ebbesson L."/>
            <person name="Teles M."/>
            <person name="MacKenzie S."/>
            <person name="Amaro C."/>
        </authorList>
    </citation>
    <scope>NUCLEOTIDE SEQUENCE</scope>
</reference>
<dbReference type="AlphaFoldDB" id="A0A0E9R481"/>